<keyword evidence="3" id="KW-1185">Reference proteome</keyword>
<dbReference type="EMBL" id="JXTC01000013">
    <property type="protein sequence ID" value="POO00385.1"/>
    <property type="molecule type" value="Genomic_DNA"/>
</dbReference>
<accession>A0A2P5FRF2</accession>
<gene>
    <name evidence="2" type="ORF">TorRG33x02_037980</name>
</gene>
<organism evidence="2 3">
    <name type="scientific">Trema orientale</name>
    <name type="common">Charcoal tree</name>
    <name type="synonym">Celtis orientalis</name>
    <dbReference type="NCBI Taxonomy" id="63057"/>
    <lineage>
        <taxon>Eukaryota</taxon>
        <taxon>Viridiplantae</taxon>
        <taxon>Streptophyta</taxon>
        <taxon>Embryophyta</taxon>
        <taxon>Tracheophyta</taxon>
        <taxon>Spermatophyta</taxon>
        <taxon>Magnoliopsida</taxon>
        <taxon>eudicotyledons</taxon>
        <taxon>Gunneridae</taxon>
        <taxon>Pentapetalae</taxon>
        <taxon>rosids</taxon>
        <taxon>fabids</taxon>
        <taxon>Rosales</taxon>
        <taxon>Cannabaceae</taxon>
        <taxon>Trema</taxon>
    </lineage>
</organism>
<dbReference type="AlphaFoldDB" id="A0A2P5FRF2"/>
<dbReference type="OrthoDB" id="10311961at2759"/>
<dbReference type="Proteomes" id="UP000237000">
    <property type="component" value="Unassembled WGS sequence"/>
</dbReference>
<reference evidence="3" key="1">
    <citation type="submission" date="2016-06" db="EMBL/GenBank/DDBJ databases">
        <title>Parallel loss of symbiosis genes in relatives of nitrogen-fixing non-legume Parasponia.</title>
        <authorList>
            <person name="Van Velzen R."/>
            <person name="Holmer R."/>
            <person name="Bu F."/>
            <person name="Rutten L."/>
            <person name="Van Zeijl A."/>
            <person name="Liu W."/>
            <person name="Santuari L."/>
            <person name="Cao Q."/>
            <person name="Sharma T."/>
            <person name="Shen D."/>
            <person name="Roswanjaya Y."/>
            <person name="Wardhani T."/>
            <person name="Kalhor M.S."/>
            <person name="Jansen J."/>
            <person name="Van den Hoogen J."/>
            <person name="Gungor B."/>
            <person name="Hartog M."/>
            <person name="Hontelez J."/>
            <person name="Verver J."/>
            <person name="Yang W.-C."/>
            <person name="Schijlen E."/>
            <person name="Repin R."/>
            <person name="Schilthuizen M."/>
            <person name="Schranz E."/>
            <person name="Heidstra R."/>
            <person name="Miyata K."/>
            <person name="Fedorova E."/>
            <person name="Kohlen W."/>
            <person name="Bisseling T."/>
            <person name="Smit S."/>
            <person name="Geurts R."/>
        </authorList>
    </citation>
    <scope>NUCLEOTIDE SEQUENCE [LARGE SCALE GENOMIC DNA]</scope>
    <source>
        <strain evidence="3">cv. RG33-2</strain>
    </source>
</reference>
<name>A0A2P5FRF2_TREOI</name>
<dbReference type="InParanoid" id="A0A2P5FRF2"/>
<evidence type="ECO:0000313" key="2">
    <source>
        <dbReference type="EMBL" id="POO00385.1"/>
    </source>
</evidence>
<evidence type="ECO:0000256" key="1">
    <source>
        <dbReference type="SAM" id="MobiDB-lite"/>
    </source>
</evidence>
<sequence length="76" mass="8143">MPVMESSDGAKSPAWSFCGGGVSIRGDGRARQQPEMLNGGGAVDAIFTGQEYLSRNFHQPDGQSEDPKSMSNKSYM</sequence>
<comment type="caution">
    <text evidence="2">The sequence shown here is derived from an EMBL/GenBank/DDBJ whole genome shotgun (WGS) entry which is preliminary data.</text>
</comment>
<proteinExistence type="predicted"/>
<protein>
    <submittedName>
        <fullName evidence="2">Uncharacterized protein</fullName>
    </submittedName>
</protein>
<evidence type="ECO:0000313" key="3">
    <source>
        <dbReference type="Proteomes" id="UP000237000"/>
    </source>
</evidence>
<feature type="region of interest" description="Disordered" evidence="1">
    <location>
        <begin position="53"/>
        <end position="76"/>
    </location>
</feature>